<sequence length="100" mass="11595">MHVANKGWWCVYILKQANNNLYTGISNNLQRGRCRDVHLDGCADMQLVYCSASVYDHKTAVQMKYNLKRKCNKHFKLRLIKTNPFLLCEYLSANKAIALL</sequence>
<reference evidence="1" key="1">
    <citation type="submission" date="2012-06" db="EMBL/GenBank/DDBJ databases">
        <title>Genomic sequencing and analysis of the Dendrolimus kikuchii nucleopolyhedrovirus.</title>
        <authorList>
            <person name="Yang M.M."/>
        </authorList>
    </citation>
    <scope>NUCLEOTIDE SEQUENCE</scope>
    <source>
        <strain evidence="1">YN</strain>
    </source>
</reference>
<organism evidence="1">
    <name type="scientific">Dendrolimus kikuchii nucleopolyhedrovirus</name>
    <dbReference type="NCBI Taxonomy" id="1219875"/>
    <lineage>
        <taxon>Viruses</taxon>
        <taxon>Viruses incertae sedis</taxon>
        <taxon>Naldaviricetes</taxon>
        <taxon>Lefavirales</taxon>
        <taxon>Baculoviridae</taxon>
        <taxon>Alphabaculovirus</taxon>
    </lineage>
</organism>
<dbReference type="EMBL" id="JX193905">
    <property type="protein sequence ID" value="AFS51953.1"/>
    <property type="molecule type" value="Genomic_DNA"/>
</dbReference>
<proteinExistence type="predicted"/>
<dbReference type="InterPro" id="IPR035901">
    <property type="entry name" value="GIY-YIG_endonuc_sf"/>
</dbReference>
<name>V9LSX3_9ABAC</name>
<evidence type="ECO:0000313" key="1">
    <source>
        <dbReference type="EMBL" id="AFS51953.1"/>
    </source>
</evidence>
<protein>
    <submittedName>
        <fullName evidence="1">DekiORF75</fullName>
    </submittedName>
</protein>
<accession>V9LSX3</accession>
<dbReference type="Gene3D" id="3.40.1440.10">
    <property type="entry name" value="GIY-YIG endonuclease"/>
    <property type="match status" value="1"/>
</dbReference>
<dbReference type="SUPFAM" id="SSF82771">
    <property type="entry name" value="GIY-YIG endonuclease"/>
    <property type="match status" value="1"/>
</dbReference>